<evidence type="ECO:0000256" key="5">
    <source>
        <dbReference type="RuleBase" id="RU367024"/>
    </source>
</evidence>
<evidence type="ECO:0000256" key="3">
    <source>
        <dbReference type="ARBA" id="ARBA00022801"/>
    </source>
</evidence>
<protein>
    <recommendedName>
        <fullName evidence="5">Deoxyuridine 5'-triphosphate nucleotidohydrolase</fullName>
        <shortName evidence="5">dUTPase</shortName>
        <ecNumber evidence="5">3.6.1.23</ecNumber>
    </recommendedName>
    <alternativeName>
        <fullName evidence="5">dUTP pyrophosphatase</fullName>
    </alternativeName>
</protein>
<dbReference type="PANTHER" id="PTHR11241">
    <property type="entry name" value="DEOXYURIDINE 5'-TRIPHOSPHATE NUCLEOTIDOHYDROLASE"/>
    <property type="match status" value="1"/>
</dbReference>
<dbReference type="SUPFAM" id="SSF51283">
    <property type="entry name" value="dUTPase-like"/>
    <property type="match status" value="1"/>
</dbReference>
<dbReference type="InterPro" id="IPR008181">
    <property type="entry name" value="dUTPase"/>
</dbReference>
<dbReference type="GO" id="GO:0000287">
    <property type="term" value="F:magnesium ion binding"/>
    <property type="evidence" value="ECO:0007669"/>
    <property type="project" value="UniProtKB-UniRule"/>
</dbReference>
<proteinExistence type="inferred from homology"/>
<comment type="similarity">
    <text evidence="2 5">Belongs to the dUTPase family.</text>
</comment>
<keyword evidence="3 5" id="KW-0378">Hydrolase</keyword>
<dbReference type="EC" id="3.6.1.23" evidence="5"/>
<dbReference type="GO" id="GO:0004170">
    <property type="term" value="F:dUTP diphosphatase activity"/>
    <property type="evidence" value="ECO:0007669"/>
    <property type="project" value="UniProtKB-UniRule"/>
</dbReference>
<comment type="caution">
    <text evidence="7">The sequence shown here is derived from an EMBL/GenBank/DDBJ whole genome shotgun (WGS) entry which is preliminary data.</text>
</comment>
<evidence type="ECO:0000256" key="2">
    <source>
        <dbReference type="ARBA" id="ARBA00006581"/>
    </source>
</evidence>
<keyword evidence="8" id="KW-1185">Reference proteome</keyword>
<dbReference type="InterPro" id="IPR036157">
    <property type="entry name" value="dUTPase-like_sf"/>
</dbReference>
<evidence type="ECO:0000259" key="6">
    <source>
        <dbReference type="Pfam" id="PF00692"/>
    </source>
</evidence>
<comment type="function">
    <text evidence="5">Involved in nucleotide metabolism via production of dUMP, the immediate precursor of thymidine nucleotides, and decreases the intracellular concentration of dUTP so that uracil cannot be incorporated into DNA.</text>
</comment>
<evidence type="ECO:0000313" key="7">
    <source>
        <dbReference type="EMBL" id="KAG6474397.1"/>
    </source>
</evidence>
<feature type="domain" description="dUTPase-like" evidence="6">
    <location>
        <begin position="180"/>
        <end position="252"/>
    </location>
</feature>
<dbReference type="UniPathway" id="UPA00610">
    <property type="reaction ID" value="UER00666"/>
</dbReference>
<comment type="cofactor">
    <cofactor evidence="5">
        <name>Mg(2+)</name>
        <dbReference type="ChEBI" id="CHEBI:18420"/>
    </cofactor>
</comment>
<evidence type="ECO:0000256" key="4">
    <source>
        <dbReference type="ARBA" id="ARBA00023080"/>
    </source>
</evidence>
<dbReference type="EMBL" id="JACMSC010000019">
    <property type="protein sequence ID" value="KAG6474397.1"/>
    <property type="molecule type" value="Genomic_DNA"/>
</dbReference>
<keyword evidence="4 5" id="KW-0546">Nucleotide metabolism</keyword>
<dbReference type="GO" id="GO:0006226">
    <property type="term" value="P:dUMP biosynthetic process"/>
    <property type="evidence" value="ECO:0007669"/>
    <property type="project" value="UniProtKB-UniRule"/>
</dbReference>
<name>A0A8J5C825_ZINOF</name>
<dbReference type="Gene3D" id="2.70.40.10">
    <property type="match status" value="1"/>
</dbReference>
<dbReference type="Proteomes" id="UP000734854">
    <property type="component" value="Unassembled WGS sequence"/>
</dbReference>
<gene>
    <name evidence="7" type="ORF">ZIOFF_068332</name>
</gene>
<sequence>MARWSIHYCNNGSQLIYVIPDIMMTMGDFFRNIQLSILSKGYESWRNWEVNLLITRGMISRLSNTPNVAFAYEVSGVVDYLTRHSVNALPRRRYSTSQLQGMNWIIRLTQINFPTQPAAVSSRNLIDDRRSISFQNYVTAPSANQDEAVSSSEEEIWNYILAVLIKQDIQIQVKKLTPTAIIPRRYSDEVAGYDLSSDETVTIEPRGRSLISTEIAIMIPKGFYDQIATRSNITSRLGVHVRVGVIDSDYQGATSPGATIIRSMDYQLNQDNTSANLTDYIRDYCAVEDDGDWDDEFFVAIADATLEEEEKPWDMEYL</sequence>
<dbReference type="InterPro" id="IPR029054">
    <property type="entry name" value="dUTPase-like"/>
</dbReference>
<dbReference type="Pfam" id="PF00692">
    <property type="entry name" value="dUTPase"/>
    <property type="match status" value="1"/>
</dbReference>
<dbReference type="PANTHER" id="PTHR11241:SF0">
    <property type="entry name" value="DEOXYURIDINE 5'-TRIPHOSPHATE NUCLEOTIDOHYDROLASE"/>
    <property type="match status" value="1"/>
</dbReference>
<reference evidence="7 8" key="1">
    <citation type="submission" date="2020-08" db="EMBL/GenBank/DDBJ databases">
        <title>Plant Genome Project.</title>
        <authorList>
            <person name="Zhang R.-G."/>
        </authorList>
    </citation>
    <scope>NUCLEOTIDE SEQUENCE [LARGE SCALE GENOMIC DNA]</scope>
    <source>
        <tissue evidence="7">Rhizome</tissue>
    </source>
</reference>
<dbReference type="InterPro" id="IPR033704">
    <property type="entry name" value="dUTPase_trimeric"/>
</dbReference>
<evidence type="ECO:0000256" key="1">
    <source>
        <dbReference type="ARBA" id="ARBA00005142"/>
    </source>
</evidence>
<comment type="catalytic activity">
    <reaction evidence="5">
        <text>dUTP + H2O = dUMP + diphosphate + H(+)</text>
        <dbReference type="Rhea" id="RHEA:10248"/>
        <dbReference type="ChEBI" id="CHEBI:15377"/>
        <dbReference type="ChEBI" id="CHEBI:15378"/>
        <dbReference type="ChEBI" id="CHEBI:33019"/>
        <dbReference type="ChEBI" id="CHEBI:61555"/>
        <dbReference type="ChEBI" id="CHEBI:246422"/>
        <dbReference type="EC" id="3.6.1.23"/>
    </reaction>
</comment>
<evidence type="ECO:0000313" key="8">
    <source>
        <dbReference type="Proteomes" id="UP000734854"/>
    </source>
</evidence>
<dbReference type="AlphaFoldDB" id="A0A8J5C825"/>
<dbReference type="GO" id="GO:0046081">
    <property type="term" value="P:dUTP catabolic process"/>
    <property type="evidence" value="ECO:0007669"/>
    <property type="project" value="UniProtKB-UniRule"/>
</dbReference>
<keyword evidence="5" id="KW-0479">Metal-binding</keyword>
<dbReference type="CDD" id="cd07557">
    <property type="entry name" value="trimeric_dUTPase"/>
    <property type="match status" value="1"/>
</dbReference>
<accession>A0A8J5C825</accession>
<keyword evidence="5" id="KW-0460">Magnesium</keyword>
<comment type="pathway">
    <text evidence="1 5">Pyrimidine metabolism; dUMP biosynthesis; dUMP from dCTP (dUTP route): step 2/2.</text>
</comment>
<organism evidence="7 8">
    <name type="scientific">Zingiber officinale</name>
    <name type="common">Ginger</name>
    <name type="synonym">Amomum zingiber</name>
    <dbReference type="NCBI Taxonomy" id="94328"/>
    <lineage>
        <taxon>Eukaryota</taxon>
        <taxon>Viridiplantae</taxon>
        <taxon>Streptophyta</taxon>
        <taxon>Embryophyta</taxon>
        <taxon>Tracheophyta</taxon>
        <taxon>Spermatophyta</taxon>
        <taxon>Magnoliopsida</taxon>
        <taxon>Liliopsida</taxon>
        <taxon>Zingiberales</taxon>
        <taxon>Zingiberaceae</taxon>
        <taxon>Zingiber</taxon>
    </lineage>
</organism>